<dbReference type="Proteomes" id="UP001595828">
    <property type="component" value="Unassembled WGS sequence"/>
</dbReference>
<dbReference type="EMBL" id="JBHSDR010000008">
    <property type="protein sequence ID" value="MFC4296255.1"/>
    <property type="molecule type" value="Genomic_DNA"/>
</dbReference>
<comment type="caution">
    <text evidence="6">The sequence shown here is derived from an EMBL/GenBank/DDBJ whole genome shotgun (WGS) entry which is preliminary data.</text>
</comment>
<keyword evidence="4" id="KW-0560">Oxidoreductase</keyword>
<accession>A0ABV8RTM9</accession>
<dbReference type="Pfam" id="PF00890">
    <property type="entry name" value="FAD_binding_2"/>
    <property type="match status" value="1"/>
</dbReference>
<dbReference type="InterPro" id="IPR036188">
    <property type="entry name" value="FAD/NAD-bd_sf"/>
</dbReference>
<keyword evidence="7" id="KW-1185">Reference proteome</keyword>
<keyword evidence="2" id="KW-0285">Flavoprotein</keyword>
<comment type="cofactor">
    <cofactor evidence="1">
        <name>FAD</name>
        <dbReference type="ChEBI" id="CHEBI:57692"/>
    </cofactor>
</comment>
<evidence type="ECO:0000256" key="2">
    <source>
        <dbReference type="ARBA" id="ARBA00022630"/>
    </source>
</evidence>
<feature type="domain" description="FAD-dependent oxidoreductase 2 FAD-binding" evidence="5">
    <location>
        <begin position="6"/>
        <end position="525"/>
    </location>
</feature>
<dbReference type="PANTHER" id="PTHR43400">
    <property type="entry name" value="FUMARATE REDUCTASE"/>
    <property type="match status" value="1"/>
</dbReference>
<evidence type="ECO:0000256" key="1">
    <source>
        <dbReference type="ARBA" id="ARBA00001974"/>
    </source>
</evidence>
<dbReference type="InterPro" id="IPR050315">
    <property type="entry name" value="FAD-oxidoreductase_2"/>
</dbReference>
<name>A0ABV8RTM9_9SPHN</name>
<evidence type="ECO:0000313" key="6">
    <source>
        <dbReference type="EMBL" id="MFC4296255.1"/>
    </source>
</evidence>
<dbReference type="SUPFAM" id="SSF56425">
    <property type="entry name" value="Succinate dehydrogenase/fumarate reductase flavoprotein, catalytic domain"/>
    <property type="match status" value="1"/>
</dbReference>
<gene>
    <name evidence="6" type="ORF">ACFO0A_14455</name>
</gene>
<dbReference type="Gene3D" id="3.50.50.60">
    <property type="entry name" value="FAD/NAD(P)-binding domain"/>
    <property type="match status" value="2"/>
</dbReference>
<sequence length="557" mass="58930">MDGDYDFIVVGSGAAGLVGAITARLAGLRPLIIEKADRWGGTTALSGGVLWIPANDAMTAEGVDDPAERSRAYVTGLVGSDASARERAKAEAFLDNAPVMARMLAGEGITWVRNRDHPDYYPQAEGAGFGRTLEAAPLDGNRLGARLATLRAAELDLPALTSDKFGPAVLAKTGIGPAMAGSRIMLRHYFDKMLGRKPLGSGRGLVASLMLIVDRLGIPVRLSTGLVELDVKRGAVEGVVVEHEGRRETLKAPAGVLLAAGGYAQNPALRRELQGFSETWSNAAPGDQGDALIAARAIGADTELLDDCWWMPTVEVGPDRKALALGLRALPGSMVVDQNGRRYMNEARSYMATGRIMREHGAAEHRHWLIMDERFLSRHIFPDISPPAARQAMMAHGTLKRSETIRGLATECGLDPDTLAASVDRFNGFARSGRDLDFHRGDTAYDRYWADPAHKPNPSLGAIDKPPFWAAVLRPGDLGTNGGVKTDAAGRVLDLAEKPIPGLYAAGNGSGSPFGKTYPGAGATIGSAATFGFIAARNAASRRLNAPIEQEGGSGLA</sequence>
<evidence type="ECO:0000256" key="3">
    <source>
        <dbReference type="ARBA" id="ARBA00022827"/>
    </source>
</evidence>
<keyword evidence="3" id="KW-0274">FAD</keyword>
<organism evidence="6 7">
    <name type="scientific">Novosphingobium tardum</name>
    <dbReference type="NCBI Taxonomy" id="1538021"/>
    <lineage>
        <taxon>Bacteria</taxon>
        <taxon>Pseudomonadati</taxon>
        <taxon>Pseudomonadota</taxon>
        <taxon>Alphaproteobacteria</taxon>
        <taxon>Sphingomonadales</taxon>
        <taxon>Sphingomonadaceae</taxon>
        <taxon>Novosphingobium</taxon>
    </lineage>
</organism>
<evidence type="ECO:0000313" key="7">
    <source>
        <dbReference type="Proteomes" id="UP001595828"/>
    </source>
</evidence>
<protein>
    <submittedName>
        <fullName evidence="6">FAD-binding protein</fullName>
    </submittedName>
</protein>
<dbReference type="RefSeq" id="WP_379539782.1">
    <property type="nucleotide sequence ID" value="NZ_JBHSDR010000008.1"/>
</dbReference>
<dbReference type="InterPro" id="IPR027477">
    <property type="entry name" value="Succ_DH/fumarate_Rdtase_cat_sf"/>
</dbReference>
<evidence type="ECO:0000256" key="4">
    <source>
        <dbReference type="ARBA" id="ARBA00023002"/>
    </source>
</evidence>
<dbReference type="PANTHER" id="PTHR43400:SF10">
    <property type="entry name" value="3-OXOSTEROID 1-DEHYDROGENASE"/>
    <property type="match status" value="1"/>
</dbReference>
<proteinExistence type="predicted"/>
<evidence type="ECO:0000259" key="5">
    <source>
        <dbReference type="Pfam" id="PF00890"/>
    </source>
</evidence>
<reference evidence="7" key="1">
    <citation type="journal article" date="2019" name="Int. J. Syst. Evol. Microbiol.">
        <title>The Global Catalogue of Microorganisms (GCM) 10K type strain sequencing project: providing services to taxonomists for standard genome sequencing and annotation.</title>
        <authorList>
            <consortium name="The Broad Institute Genomics Platform"/>
            <consortium name="The Broad Institute Genome Sequencing Center for Infectious Disease"/>
            <person name="Wu L."/>
            <person name="Ma J."/>
        </authorList>
    </citation>
    <scope>NUCLEOTIDE SEQUENCE [LARGE SCALE GENOMIC DNA]</scope>
    <source>
        <strain evidence="7">CGMCC 1.12989</strain>
    </source>
</reference>
<dbReference type="InterPro" id="IPR003953">
    <property type="entry name" value="FAD-dep_OxRdtase_2_FAD-bd"/>
</dbReference>
<dbReference type="SUPFAM" id="SSF51905">
    <property type="entry name" value="FAD/NAD(P)-binding domain"/>
    <property type="match status" value="1"/>
</dbReference>